<sequence length="563" mass="63954">MMENISANELGKHLDTAEVECNPFTRPRALRKLILKHVHVKPKIKFEGRGFICALITARCHVGCDHCMFASNMAEKKNAFNTMTPERVGKLMRLVADSNTGYLLVSGGGEGFLEPNLMYQIAEESTADITWLVTSAFWAKKESQALKVLENLCIAYRRGCAKMARRRVCVRVSIDSYHAEKLAENPTDPFGYILNLIRAFEARYAHQTGFFLQLHCIEGEEGLIEALRKRIDAVVVSGTSPIHAREKVTEAAVTFRMPSGYSFEITFAKLLLSDMAADLRDSDLLAKRLHLWEKDAYVNENGLTACQINADGRLGTDMLVIYDGRVAGGWQSEMPDVSINIDTDAYPSIMDKTLSDPGVLATVERGLQYRFDIIEEVCRKACIRAKAVNIRDYTSPVLLEEDAVKLYYSVRAIQGYMADGRMDASEAKNWPQELIDLVMLPKENLQALFRISGYDVIKQFEETDAGFFAFSAAIRNFARDGDADHLVKVADRYADQDRRKLDQWRLLLKRILRGWYDIHSWDERELACLDEVERLLDEQLLQRVRIYEGLSRLIPPQMSETHP</sequence>
<evidence type="ECO:0008006" key="7">
    <source>
        <dbReference type="Google" id="ProtNLM"/>
    </source>
</evidence>
<dbReference type="GO" id="GO:0046872">
    <property type="term" value="F:metal ion binding"/>
    <property type="evidence" value="ECO:0007669"/>
    <property type="project" value="UniProtKB-KW"/>
</dbReference>
<dbReference type="InterPro" id="IPR058240">
    <property type="entry name" value="rSAM_sf"/>
</dbReference>
<dbReference type="GO" id="GO:0003824">
    <property type="term" value="F:catalytic activity"/>
    <property type="evidence" value="ECO:0007669"/>
    <property type="project" value="InterPro"/>
</dbReference>
<evidence type="ECO:0000256" key="4">
    <source>
        <dbReference type="ARBA" id="ARBA00023004"/>
    </source>
</evidence>
<dbReference type="SFLD" id="SFLDS00029">
    <property type="entry name" value="Radical_SAM"/>
    <property type="match status" value="1"/>
</dbReference>
<keyword evidence="2" id="KW-0949">S-adenosyl-L-methionine</keyword>
<dbReference type="Gene3D" id="3.20.20.70">
    <property type="entry name" value="Aldolase class I"/>
    <property type="match status" value="1"/>
</dbReference>
<reference evidence="6" key="1">
    <citation type="submission" date="2015-10" db="EMBL/GenBank/DDBJ databases">
        <authorList>
            <person name="Gilbert D.G."/>
        </authorList>
    </citation>
    <scope>NUCLEOTIDE SEQUENCE</scope>
    <source>
        <strain evidence="6">Phyl III-seqv23</strain>
    </source>
</reference>
<dbReference type="AlphaFoldDB" id="A0A0S4W8H2"/>
<dbReference type="EMBL" id="LN899827">
    <property type="protein sequence ID" value="CUV43105.1"/>
    <property type="molecule type" value="Genomic_DNA"/>
</dbReference>
<name>A0A0S4W8H2_RALSL</name>
<organism evidence="6">
    <name type="scientific">Ralstonia solanacearum</name>
    <name type="common">Pseudomonas solanacearum</name>
    <dbReference type="NCBI Taxonomy" id="305"/>
    <lineage>
        <taxon>Bacteria</taxon>
        <taxon>Pseudomonadati</taxon>
        <taxon>Pseudomonadota</taxon>
        <taxon>Betaproteobacteria</taxon>
        <taxon>Burkholderiales</taxon>
        <taxon>Burkholderiaceae</taxon>
        <taxon>Ralstonia</taxon>
        <taxon>Ralstonia solanacearum species complex</taxon>
    </lineage>
</organism>
<evidence type="ECO:0000256" key="5">
    <source>
        <dbReference type="ARBA" id="ARBA00023014"/>
    </source>
</evidence>
<dbReference type="InterPro" id="IPR013785">
    <property type="entry name" value="Aldolase_TIM"/>
</dbReference>
<evidence type="ECO:0000256" key="1">
    <source>
        <dbReference type="ARBA" id="ARBA00001966"/>
    </source>
</evidence>
<evidence type="ECO:0000256" key="3">
    <source>
        <dbReference type="ARBA" id="ARBA00022723"/>
    </source>
</evidence>
<gene>
    <name evidence="6" type="ORF">TO10_v1_10006</name>
</gene>
<evidence type="ECO:0000256" key="2">
    <source>
        <dbReference type="ARBA" id="ARBA00022691"/>
    </source>
</evidence>
<accession>A0A0S4W8H2</accession>
<dbReference type="SUPFAM" id="SSF102114">
    <property type="entry name" value="Radical SAM enzymes"/>
    <property type="match status" value="1"/>
</dbReference>
<keyword evidence="5" id="KW-0411">Iron-sulfur</keyword>
<comment type="cofactor">
    <cofactor evidence="1">
        <name>[4Fe-4S] cluster</name>
        <dbReference type="ChEBI" id="CHEBI:49883"/>
    </cofactor>
</comment>
<keyword evidence="4" id="KW-0408">Iron</keyword>
<protein>
    <recommendedName>
        <fullName evidence="7">Radical SAM protein</fullName>
    </recommendedName>
</protein>
<keyword evidence="3" id="KW-0479">Metal-binding</keyword>
<evidence type="ECO:0000313" key="6">
    <source>
        <dbReference type="EMBL" id="CUV43105.1"/>
    </source>
</evidence>
<dbReference type="GO" id="GO:0051536">
    <property type="term" value="F:iron-sulfur cluster binding"/>
    <property type="evidence" value="ECO:0007669"/>
    <property type="project" value="UniProtKB-KW"/>
</dbReference>
<proteinExistence type="predicted"/>
<dbReference type="InterPro" id="IPR007197">
    <property type="entry name" value="rSAM"/>
</dbReference>